<dbReference type="PANTHER" id="PTHR43420:SF44">
    <property type="entry name" value="ACETYLTRANSFERASE YPEA"/>
    <property type="match status" value="1"/>
</dbReference>
<name>A0A100VPQ8_PAEAM</name>
<dbReference type="CDD" id="cd04301">
    <property type="entry name" value="NAT_SF"/>
    <property type="match status" value="1"/>
</dbReference>
<dbReference type="InterPro" id="IPR000182">
    <property type="entry name" value="GNAT_dom"/>
</dbReference>
<proteinExistence type="predicted"/>
<comment type="caution">
    <text evidence="4">The sequence shown here is derived from an EMBL/GenBank/DDBJ whole genome shotgun (WGS) entry which is preliminary data.</text>
</comment>
<feature type="domain" description="N-acetyltransferase" evidence="3">
    <location>
        <begin position="104"/>
        <end position="255"/>
    </location>
</feature>
<organism evidence="4 5">
    <name type="scientific">Paenibacillus amylolyticus</name>
    <dbReference type="NCBI Taxonomy" id="1451"/>
    <lineage>
        <taxon>Bacteria</taxon>
        <taxon>Bacillati</taxon>
        <taxon>Bacillota</taxon>
        <taxon>Bacilli</taxon>
        <taxon>Bacillales</taxon>
        <taxon>Paenibacillaceae</taxon>
        <taxon>Paenibacillus</taxon>
    </lineage>
</organism>
<dbReference type="GO" id="GO:0016747">
    <property type="term" value="F:acyltransferase activity, transferring groups other than amino-acyl groups"/>
    <property type="evidence" value="ECO:0007669"/>
    <property type="project" value="InterPro"/>
</dbReference>
<evidence type="ECO:0000259" key="3">
    <source>
        <dbReference type="PROSITE" id="PS51186"/>
    </source>
</evidence>
<dbReference type="AlphaFoldDB" id="A0A100VPQ8"/>
<dbReference type="EMBL" id="BCNV01000003">
    <property type="protein sequence ID" value="GAS83797.1"/>
    <property type="molecule type" value="Genomic_DNA"/>
</dbReference>
<evidence type="ECO:0000256" key="2">
    <source>
        <dbReference type="ARBA" id="ARBA00023315"/>
    </source>
</evidence>
<dbReference type="PANTHER" id="PTHR43420">
    <property type="entry name" value="ACETYLTRANSFERASE"/>
    <property type="match status" value="1"/>
</dbReference>
<keyword evidence="2" id="KW-0012">Acyltransferase</keyword>
<dbReference type="RefSeq" id="WP_062836308.1">
    <property type="nucleotide sequence ID" value="NZ_BCNV01000003.1"/>
</dbReference>
<reference evidence="5" key="2">
    <citation type="submission" date="2016-01" db="EMBL/GenBank/DDBJ databases">
        <title>Draft Genome Sequence of Paenibacillus amylolyticus Heshi-A3 that Was Isolated from Fermented Rice Bran with Aging Salted Mackerel, Which Was Named Heshiko as Traditional Fermented Seafood in Japan.</title>
        <authorList>
            <person name="Akuzawa S."/>
            <person name="Nakagawa J."/>
            <person name="Kanekatsu T."/>
            <person name="Kubota E."/>
            <person name="Ohtake R."/>
            <person name="Suzuki T."/>
            <person name="Kanesaki Y."/>
        </authorList>
    </citation>
    <scope>NUCLEOTIDE SEQUENCE [LARGE SCALE GENOMIC DNA]</scope>
    <source>
        <strain evidence="5">Heshi-A3</strain>
    </source>
</reference>
<evidence type="ECO:0000256" key="1">
    <source>
        <dbReference type="ARBA" id="ARBA00022679"/>
    </source>
</evidence>
<keyword evidence="1 4" id="KW-0808">Transferase</keyword>
<sequence length="255" mass="29623">MTHTIDSEHKTIEELSLNHWQPLSTLLYDGWVLRFAKGYTKRANSVQPIHYSTLDVHEKIEECERIYASNQLNTIFKITPFIQPDHLDQLLQDKGYAVVDLTRIQIRSLDDIKEPVHQAVQINEQLTTAWLDHFCRLNQVNDLQRETTELMLHNIRTKVGFISLLIDGQVVACGFGVIERGYIGLYDIITDANFRNRGLAEQMILHLLHWAKKQGATSSYLQVVAKNAPALKLYAKLGYSEMYSYWYRVKEWNES</sequence>
<dbReference type="Pfam" id="PF24553">
    <property type="entry name" value="Rv0428c_C"/>
    <property type="match status" value="1"/>
</dbReference>
<dbReference type="Gene3D" id="3.40.630.30">
    <property type="match status" value="1"/>
</dbReference>
<dbReference type="InterPro" id="IPR056935">
    <property type="entry name" value="Rv0428c-like_C"/>
</dbReference>
<reference evidence="4 5" key="1">
    <citation type="journal article" date="2016" name="Genome Announc.">
        <title>Draft Genome Sequence of Paenibacillus amylolyticus Heshi-A3, Isolated from Fermented Rice Bran in a Japanese Fermented Seafood Dish.</title>
        <authorList>
            <person name="Akuzawa S."/>
            <person name="Nagaoka J."/>
            <person name="Kanekatsu M."/>
            <person name="Kubota E."/>
            <person name="Ohtake R."/>
            <person name="Suzuki T."/>
            <person name="Kanesaki Y."/>
        </authorList>
    </citation>
    <scope>NUCLEOTIDE SEQUENCE [LARGE SCALE GENOMIC DNA]</scope>
    <source>
        <strain evidence="4 5">Heshi-A3</strain>
    </source>
</reference>
<dbReference type="Proteomes" id="UP000069697">
    <property type="component" value="Unassembled WGS sequence"/>
</dbReference>
<dbReference type="InterPro" id="IPR016181">
    <property type="entry name" value="Acyl_CoA_acyltransferase"/>
</dbReference>
<dbReference type="PROSITE" id="PS51186">
    <property type="entry name" value="GNAT"/>
    <property type="match status" value="1"/>
</dbReference>
<evidence type="ECO:0000313" key="5">
    <source>
        <dbReference type="Proteomes" id="UP000069697"/>
    </source>
</evidence>
<gene>
    <name evidence="4" type="ORF">PAHA3_3887</name>
</gene>
<evidence type="ECO:0000313" key="4">
    <source>
        <dbReference type="EMBL" id="GAS83797.1"/>
    </source>
</evidence>
<dbReference type="SUPFAM" id="SSF55729">
    <property type="entry name" value="Acyl-CoA N-acyltransferases (Nat)"/>
    <property type="match status" value="1"/>
</dbReference>
<dbReference type="InterPro" id="IPR050680">
    <property type="entry name" value="YpeA/RimI_acetyltransf"/>
</dbReference>
<accession>A0A100VPQ8</accession>
<protein>
    <submittedName>
        <fullName evidence="4">N-acetyltransferase, GCN5</fullName>
    </submittedName>
</protein>